<dbReference type="OrthoDB" id="282690at2157"/>
<sequence length="326" mass="33206">MVGPLSGIVTPLWGTSELSSLFSAPPEVYLLALVPALLWGFSPVLSKRGMSEGGDAVQAALVVVTVDSAIYWLLLFFRQGFDLFADLSLATLGVFVVAGAVGTALGRIAVFNGVERVGASVNSAVISARPLFATALAVGFLGESVTLTTGVGVVVLVAGLVVLTLAKGGDLRGWQPRDLLFPLGAAAFFAVGNVLRRYGLTTSPTNALEAVTLNETAALVALAAYALTRHRDAVFGSPTRSYLYFAGSGVLTAAALLSLFTAFSLPAGDVAIVDPLAATAPLFTTVFSYFLLSDLETVTKGVVVGAVVIVVGAALVTLGPGAAAGV</sequence>
<evidence type="ECO:0000256" key="4">
    <source>
        <dbReference type="ARBA" id="ARBA00023136"/>
    </source>
</evidence>
<dbReference type="InterPro" id="IPR050638">
    <property type="entry name" value="AA-Vitamin_Transporters"/>
</dbReference>
<dbReference type="InterPro" id="IPR037185">
    <property type="entry name" value="EmrE-like"/>
</dbReference>
<evidence type="ECO:0000256" key="2">
    <source>
        <dbReference type="ARBA" id="ARBA00022692"/>
    </source>
</evidence>
<feature type="transmembrane region" description="Helical" evidence="5">
    <location>
        <begin position="178"/>
        <end position="195"/>
    </location>
</feature>
<accession>A0A1G9T3K7</accession>
<feature type="transmembrane region" description="Helical" evidence="5">
    <location>
        <begin position="207"/>
        <end position="227"/>
    </location>
</feature>
<comment type="subcellular location">
    <subcellularLocation>
        <location evidence="1">Membrane</location>
        <topology evidence="1">Multi-pass membrane protein</topology>
    </subcellularLocation>
</comment>
<dbReference type="SUPFAM" id="SSF103481">
    <property type="entry name" value="Multidrug resistance efflux transporter EmrE"/>
    <property type="match status" value="2"/>
</dbReference>
<feature type="transmembrane region" description="Helical" evidence="5">
    <location>
        <begin position="57"/>
        <end position="77"/>
    </location>
</feature>
<dbReference type="Pfam" id="PF00892">
    <property type="entry name" value="EamA"/>
    <property type="match status" value="2"/>
</dbReference>
<feature type="transmembrane region" description="Helical" evidence="5">
    <location>
        <begin position="83"/>
        <end position="105"/>
    </location>
</feature>
<feature type="transmembrane region" description="Helical" evidence="5">
    <location>
        <begin position="301"/>
        <end position="323"/>
    </location>
</feature>
<dbReference type="AlphaFoldDB" id="A0A1G9T3K7"/>
<evidence type="ECO:0000313" key="7">
    <source>
        <dbReference type="EMBL" id="SDM42334.1"/>
    </source>
</evidence>
<evidence type="ECO:0000313" key="8">
    <source>
        <dbReference type="Proteomes" id="UP000199451"/>
    </source>
</evidence>
<evidence type="ECO:0000259" key="6">
    <source>
        <dbReference type="Pfam" id="PF00892"/>
    </source>
</evidence>
<feature type="domain" description="EamA" evidence="6">
    <location>
        <begin position="29"/>
        <end position="164"/>
    </location>
</feature>
<evidence type="ECO:0000256" key="3">
    <source>
        <dbReference type="ARBA" id="ARBA00022989"/>
    </source>
</evidence>
<dbReference type="RefSeq" id="WP_170830588.1">
    <property type="nucleotide sequence ID" value="NZ_FNHL01000002.1"/>
</dbReference>
<keyword evidence="3 5" id="KW-1133">Transmembrane helix</keyword>
<name>A0A1G9T3K7_9EURY</name>
<dbReference type="PANTHER" id="PTHR32322">
    <property type="entry name" value="INNER MEMBRANE TRANSPORTER"/>
    <property type="match status" value="1"/>
</dbReference>
<keyword evidence="2 5" id="KW-0812">Transmembrane</keyword>
<reference evidence="8" key="1">
    <citation type="submission" date="2016-10" db="EMBL/GenBank/DDBJ databases">
        <authorList>
            <person name="Varghese N."/>
            <person name="Submissions S."/>
        </authorList>
    </citation>
    <scope>NUCLEOTIDE SEQUENCE [LARGE SCALE GENOMIC DNA]</scope>
    <source>
        <strain evidence="8">CGMCC 1.10119</strain>
    </source>
</reference>
<dbReference type="GO" id="GO:0016020">
    <property type="term" value="C:membrane"/>
    <property type="evidence" value="ECO:0007669"/>
    <property type="project" value="UniProtKB-SubCell"/>
</dbReference>
<feature type="transmembrane region" description="Helical" evidence="5">
    <location>
        <begin position="242"/>
        <end position="265"/>
    </location>
</feature>
<feature type="transmembrane region" description="Helical" evidence="5">
    <location>
        <begin position="147"/>
        <end position="166"/>
    </location>
</feature>
<feature type="domain" description="EamA" evidence="6">
    <location>
        <begin position="180"/>
        <end position="317"/>
    </location>
</feature>
<keyword evidence="4 5" id="KW-0472">Membrane</keyword>
<proteinExistence type="predicted"/>
<dbReference type="PANTHER" id="PTHR32322:SF2">
    <property type="entry name" value="EAMA DOMAIN-CONTAINING PROTEIN"/>
    <property type="match status" value="1"/>
</dbReference>
<feature type="transmembrane region" description="Helical" evidence="5">
    <location>
        <begin position="28"/>
        <end position="45"/>
    </location>
</feature>
<protein>
    <submittedName>
        <fullName evidence="7">Uncharacterized membrane protein</fullName>
    </submittedName>
</protein>
<dbReference type="EMBL" id="FNHL01000002">
    <property type="protein sequence ID" value="SDM42334.1"/>
    <property type="molecule type" value="Genomic_DNA"/>
</dbReference>
<dbReference type="Proteomes" id="UP000199451">
    <property type="component" value="Unassembled WGS sequence"/>
</dbReference>
<gene>
    <name evidence="7" type="ORF">SAMN04487949_1606</name>
</gene>
<evidence type="ECO:0000256" key="5">
    <source>
        <dbReference type="SAM" id="Phobius"/>
    </source>
</evidence>
<dbReference type="InterPro" id="IPR000620">
    <property type="entry name" value="EamA_dom"/>
</dbReference>
<keyword evidence="8" id="KW-1185">Reference proteome</keyword>
<feature type="transmembrane region" description="Helical" evidence="5">
    <location>
        <begin position="117"/>
        <end position="141"/>
    </location>
</feature>
<organism evidence="7 8">
    <name type="scientific">Halogranum gelatinilyticum</name>
    <dbReference type="NCBI Taxonomy" id="660521"/>
    <lineage>
        <taxon>Archaea</taxon>
        <taxon>Methanobacteriati</taxon>
        <taxon>Methanobacteriota</taxon>
        <taxon>Stenosarchaea group</taxon>
        <taxon>Halobacteria</taxon>
        <taxon>Halobacteriales</taxon>
        <taxon>Haloferacaceae</taxon>
    </lineage>
</organism>
<evidence type="ECO:0000256" key="1">
    <source>
        <dbReference type="ARBA" id="ARBA00004141"/>
    </source>
</evidence>
<feature type="transmembrane region" description="Helical" evidence="5">
    <location>
        <begin position="271"/>
        <end position="292"/>
    </location>
</feature>
<dbReference type="STRING" id="660521.SAMN04487949_1606"/>